<comment type="caution">
    <text evidence="2">The sequence shown here is derived from an EMBL/GenBank/DDBJ whole genome shotgun (WGS) entry which is preliminary data.</text>
</comment>
<organism evidence="2 3">
    <name type="scientific">Prorocentrum cordatum</name>
    <dbReference type="NCBI Taxonomy" id="2364126"/>
    <lineage>
        <taxon>Eukaryota</taxon>
        <taxon>Sar</taxon>
        <taxon>Alveolata</taxon>
        <taxon>Dinophyceae</taxon>
        <taxon>Prorocentrales</taxon>
        <taxon>Prorocentraceae</taxon>
        <taxon>Prorocentrum</taxon>
    </lineage>
</organism>
<proteinExistence type="predicted"/>
<feature type="region of interest" description="Disordered" evidence="1">
    <location>
        <begin position="418"/>
        <end position="502"/>
    </location>
</feature>
<name>A0ABN9VSF7_9DINO</name>
<accession>A0ABN9VSF7</accession>
<evidence type="ECO:0000256" key="1">
    <source>
        <dbReference type="SAM" id="MobiDB-lite"/>
    </source>
</evidence>
<evidence type="ECO:0000313" key="2">
    <source>
        <dbReference type="EMBL" id="CAK0876423.1"/>
    </source>
</evidence>
<dbReference type="Proteomes" id="UP001189429">
    <property type="component" value="Unassembled WGS sequence"/>
</dbReference>
<protein>
    <recommendedName>
        <fullName evidence="4">HAMP domain-containing protein</fullName>
    </recommendedName>
</protein>
<feature type="region of interest" description="Disordered" evidence="1">
    <location>
        <begin position="374"/>
        <end position="395"/>
    </location>
</feature>
<feature type="non-terminal residue" evidence="2">
    <location>
        <position position="502"/>
    </location>
</feature>
<sequence>MVVPEAQMKEAKALHFPLRRAWMLLASYRQPRSVAAFGAVSTSVVAWQGNIAGLGRASSLLLLLLTLRALQRARAIAPTVTPRGLVDDVTLDWQGPEDESGGELAKALGHFTDSMENLKLALQPEKSGHLASSRRRARILSPRMQWIGLKGELWACNLGHELHSRKVGHDAAASSGTPNCCPYCLGDLPLSAGHGAGVAGLADRPLAQLRTLAAATAGAKAGCGTAVVMVLRDRVDYDPMFAATVPLVGPLGATRLSLERVSGGMASDWAPRGDRRELISLLRVPPRGVKDSLVEDMQRWQRRRLASHLPEGRGEAPWPRAARAIAARMRSAAEKGALRALRAGGHDTNVWQRAHGFLDQEACLACGAQRDAPMHRQRERPATMQPRDEELELEEPLHKPLQTVRRQLEEAERLWTTGDSELPPAHGLPLAPTSPAAAPDQAQCGALPGAPQTVGRAEGHACLSPRQQKGDRRPIASDLSALVKEGSERGASLPPALRHGMQ</sequence>
<evidence type="ECO:0008006" key="4">
    <source>
        <dbReference type="Google" id="ProtNLM"/>
    </source>
</evidence>
<keyword evidence="3" id="KW-1185">Reference proteome</keyword>
<gene>
    <name evidence="2" type="ORF">PCOR1329_LOCUS60798</name>
</gene>
<reference evidence="2" key="1">
    <citation type="submission" date="2023-10" db="EMBL/GenBank/DDBJ databases">
        <authorList>
            <person name="Chen Y."/>
            <person name="Shah S."/>
            <person name="Dougan E. K."/>
            <person name="Thang M."/>
            <person name="Chan C."/>
        </authorList>
    </citation>
    <scope>NUCLEOTIDE SEQUENCE [LARGE SCALE GENOMIC DNA]</scope>
</reference>
<dbReference type="EMBL" id="CAUYUJ010017625">
    <property type="protein sequence ID" value="CAK0876423.1"/>
    <property type="molecule type" value="Genomic_DNA"/>
</dbReference>
<feature type="compositionally biased region" description="Low complexity" evidence="1">
    <location>
        <begin position="428"/>
        <end position="439"/>
    </location>
</feature>
<evidence type="ECO:0000313" key="3">
    <source>
        <dbReference type="Proteomes" id="UP001189429"/>
    </source>
</evidence>